<evidence type="ECO:0000256" key="2">
    <source>
        <dbReference type="ARBA" id="ARBA00022448"/>
    </source>
</evidence>
<keyword evidence="4 6" id="KW-0067">ATP-binding</keyword>
<keyword evidence="2" id="KW-0813">Transport</keyword>
<dbReference type="InterPro" id="IPR013563">
    <property type="entry name" value="Oligopep_ABC_C"/>
</dbReference>
<keyword evidence="3" id="KW-0547">Nucleotide-binding</keyword>
<dbReference type="InterPro" id="IPR017871">
    <property type="entry name" value="ABC_transporter-like_CS"/>
</dbReference>
<feature type="domain" description="ABC transporter" evidence="5">
    <location>
        <begin position="6"/>
        <end position="258"/>
    </location>
</feature>
<reference evidence="6" key="1">
    <citation type="submission" date="2016-01" db="EMBL/GenBank/DDBJ databases">
        <authorList>
            <person name="Mcilroy J.S."/>
            <person name="Karst M S."/>
            <person name="Albertsen M."/>
        </authorList>
    </citation>
    <scope>NUCLEOTIDE SEQUENCE</scope>
    <source>
        <strain evidence="6">Cfx-K</strain>
    </source>
</reference>
<evidence type="ECO:0000313" key="7">
    <source>
        <dbReference type="Proteomes" id="UP000215027"/>
    </source>
</evidence>
<evidence type="ECO:0000256" key="3">
    <source>
        <dbReference type="ARBA" id="ARBA00022741"/>
    </source>
</evidence>
<dbReference type="SUPFAM" id="SSF52540">
    <property type="entry name" value="P-loop containing nucleoside triphosphate hydrolases"/>
    <property type="match status" value="1"/>
</dbReference>
<dbReference type="InterPro" id="IPR003439">
    <property type="entry name" value="ABC_transporter-like_ATP-bd"/>
</dbReference>
<dbReference type="PANTHER" id="PTHR43067:SF3">
    <property type="entry name" value="MALTOSE ABC TRANSPORTER, ATP-BINDING PROTEIN"/>
    <property type="match status" value="1"/>
</dbReference>
<dbReference type="GO" id="GO:0005524">
    <property type="term" value="F:ATP binding"/>
    <property type="evidence" value="ECO:0007669"/>
    <property type="project" value="UniProtKB-KW"/>
</dbReference>
<dbReference type="PANTHER" id="PTHR43067">
    <property type="entry name" value="OLIGOPEPTIDE/DIPEPTIDE ABC TRANSPORTER, ATPASE SUBUNIT"/>
    <property type="match status" value="1"/>
</dbReference>
<sequence>MTTPILRVRDISTALVGRKSVIQVLTSVDLDVFRGEIIGLVGESGSGKSTLAAAILNLLQPPQTLQSGSAFLTLPNGEEKDLLAISEGELRRLRWQNIAYIPQGSMNVLNPVLTIKRQMTDMLLHHGLNHAQALERAQAALQMVNLSSNVLNRYPHELSGGMLQRVVIATAVTMNPAVIVADEPTTALDVVTQRLILQELMKIRDTLGTTIILISHDMGVMAQVADRIAVMYAGRLAEVGSVISVFEEGLHPYTKGLIASIPQHHNERVRALPGEAPTPWHYPQGCRFHPRCPHAMAACSQALPELLVHAPQHLAACYLYEYPDNALEINRTPAQVIIQNGKGLHERSANCS</sequence>
<gene>
    <name evidence="6" type="primary">appD</name>
    <name evidence="6" type="ORF">CFX0092_A1388</name>
</gene>
<dbReference type="Pfam" id="PF08352">
    <property type="entry name" value="oligo_HPY"/>
    <property type="match status" value="1"/>
</dbReference>
<dbReference type="KEGG" id="pbf:CFX0092_A1388"/>
<dbReference type="FunFam" id="3.40.50.300:FF:000016">
    <property type="entry name" value="Oligopeptide ABC transporter ATP-binding component"/>
    <property type="match status" value="1"/>
</dbReference>
<dbReference type="Gene3D" id="3.40.50.300">
    <property type="entry name" value="P-loop containing nucleotide triphosphate hydrolases"/>
    <property type="match status" value="1"/>
</dbReference>
<dbReference type="EMBL" id="LN890655">
    <property type="protein sequence ID" value="CUS03266.2"/>
    <property type="molecule type" value="Genomic_DNA"/>
</dbReference>
<dbReference type="PROSITE" id="PS00211">
    <property type="entry name" value="ABC_TRANSPORTER_1"/>
    <property type="match status" value="1"/>
</dbReference>
<protein>
    <submittedName>
        <fullName evidence="6">Oligopeptide transport ATP-binding protein AppD</fullName>
    </submittedName>
</protein>
<dbReference type="SMART" id="SM00382">
    <property type="entry name" value="AAA"/>
    <property type="match status" value="1"/>
</dbReference>
<dbReference type="RefSeq" id="WP_095042787.1">
    <property type="nucleotide sequence ID" value="NZ_LN890655.1"/>
</dbReference>
<organism evidence="6 7">
    <name type="scientific">Candidatus Promineifilum breve</name>
    <dbReference type="NCBI Taxonomy" id="1806508"/>
    <lineage>
        <taxon>Bacteria</taxon>
        <taxon>Bacillati</taxon>
        <taxon>Chloroflexota</taxon>
        <taxon>Ardenticatenia</taxon>
        <taxon>Candidatus Promineifilales</taxon>
        <taxon>Candidatus Promineifilaceae</taxon>
        <taxon>Candidatus Promineifilum</taxon>
    </lineage>
</organism>
<accession>A0A160T0H6</accession>
<dbReference type="Pfam" id="PF00005">
    <property type="entry name" value="ABC_tran"/>
    <property type="match status" value="1"/>
</dbReference>
<dbReference type="GO" id="GO:0016887">
    <property type="term" value="F:ATP hydrolysis activity"/>
    <property type="evidence" value="ECO:0007669"/>
    <property type="project" value="InterPro"/>
</dbReference>
<dbReference type="AlphaFoldDB" id="A0A160T0H6"/>
<dbReference type="CDD" id="cd03257">
    <property type="entry name" value="ABC_NikE_OppD_transporters"/>
    <property type="match status" value="1"/>
</dbReference>
<dbReference type="NCBIfam" id="TIGR01727">
    <property type="entry name" value="oligo_HPY"/>
    <property type="match status" value="1"/>
</dbReference>
<keyword evidence="7" id="KW-1185">Reference proteome</keyword>
<dbReference type="OrthoDB" id="9802264at2"/>
<dbReference type="InterPro" id="IPR027417">
    <property type="entry name" value="P-loop_NTPase"/>
</dbReference>
<evidence type="ECO:0000259" key="5">
    <source>
        <dbReference type="PROSITE" id="PS50893"/>
    </source>
</evidence>
<evidence type="ECO:0000256" key="1">
    <source>
        <dbReference type="ARBA" id="ARBA00005417"/>
    </source>
</evidence>
<comment type="similarity">
    <text evidence="1">Belongs to the ABC transporter superfamily.</text>
</comment>
<dbReference type="PROSITE" id="PS50893">
    <property type="entry name" value="ABC_TRANSPORTER_2"/>
    <property type="match status" value="1"/>
</dbReference>
<dbReference type="InterPro" id="IPR003593">
    <property type="entry name" value="AAA+_ATPase"/>
</dbReference>
<evidence type="ECO:0000256" key="4">
    <source>
        <dbReference type="ARBA" id="ARBA00022840"/>
    </source>
</evidence>
<name>A0A160T0H6_9CHLR</name>
<proteinExistence type="inferred from homology"/>
<dbReference type="GO" id="GO:0015833">
    <property type="term" value="P:peptide transport"/>
    <property type="evidence" value="ECO:0007669"/>
    <property type="project" value="InterPro"/>
</dbReference>
<evidence type="ECO:0000313" key="6">
    <source>
        <dbReference type="EMBL" id="CUS03266.2"/>
    </source>
</evidence>
<dbReference type="Proteomes" id="UP000215027">
    <property type="component" value="Chromosome I"/>
</dbReference>